<keyword evidence="4 7" id="KW-0812">Transmembrane</keyword>
<keyword evidence="6 7" id="KW-0472">Membrane</keyword>
<evidence type="ECO:0000256" key="3">
    <source>
        <dbReference type="ARBA" id="ARBA00022475"/>
    </source>
</evidence>
<feature type="domain" description="ABC transmembrane type-1" evidence="8">
    <location>
        <begin position="71"/>
        <end position="263"/>
    </location>
</feature>
<proteinExistence type="inferred from homology"/>
<evidence type="ECO:0000256" key="6">
    <source>
        <dbReference type="ARBA" id="ARBA00023136"/>
    </source>
</evidence>
<dbReference type="Gene3D" id="1.10.3720.10">
    <property type="entry name" value="MetI-like"/>
    <property type="match status" value="1"/>
</dbReference>
<comment type="similarity">
    <text evidence="7">Belongs to the binding-protein-dependent transport system permease family.</text>
</comment>
<dbReference type="CDD" id="cd06261">
    <property type="entry name" value="TM_PBP2"/>
    <property type="match status" value="1"/>
</dbReference>
<dbReference type="PROSITE" id="PS50928">
    <property type="entry name" value="ABC_TM1"/>
    <property type="match status" value="1"/>
</dbReference>
<dbReference type="GO" id="GO:0005886">
    <property type="term" value="C:plasma membrane"/>
    <property type="evidence" value="ECO:0007669"/>
    <property type="project" value="UniProtKB-SubCell"/>
</dbReference>
<feature type="transmembrane region" description="Helical" evidence="7">
    <location>
        <begin position="76"/>
        <end position="96"/>
    </location>
</feature>
<keyword evidence="5 7" id="KW-1133">Transmembrane helix</keyword>
<dbReference type="SUPFAM" id="SSF161098">
    <property type="entry name" value="MetI-like"/>
    <property type="match status" value="1"/>
</dbReference>
<evidence type="ECO:0000256" key="4">
    <source>
        <dbReference type="ARBA" id="ARBA00022692"/>
    </source>
</evidence>
<organism evidence="9 10">
    <name type="scientific">Haloactinopolyspora alba</name>
    <dbReference type="NCBI Taxonomy" id="648780"/>
    <lineage>
        <taxon>Bacteria</taxon>
        <taxon>Bacillati</taxon>
        <taxon>Actinomycetota</taxon>
        <taxon>Actinomycetes</taxon>
        <taxon>Jiangellales</taxon>
        <taxon>Jiangellaceae</taxon>
        <taxon>Haloactinopolyspora</taxon>
    </lineage>
</organism>
<name>A0A2P8E9L5_9ACTN</name>
<feature type="transmembrane region" description="Helical" evidence="7">
    <location>
        <begin position="238"/>
        <end position="262"/>
    </location>
</feature>
<dbReference type="GO" id="GO:0055085">
    <property type="term" value="P:transmembrane transport"/>
    <property type="evidence" value="ECO:0007669"/>
    <property type="project" value="InterPro"/>
</dbReference>
<keyword evidence="9" id="KW-0762">Sugar transport</keyword>
<keyword evidence="10" id="KW-1185">Reference proteome</keyword>
<keyword evidence="3" id="KW-1003">Cell membrane</keyword>
<comment type="subcellular location">
    <subcellularLocation>
        <location evidence="1 7">Cell membrane</location>
        <topology evidence="1 7">Multi-pass membrane protein</topology>
    </subcellularLocation>
</comment>
<dbReference type="Proteomes" id="UP000243528">
    <property type="component" value="Unassembled WGS sequence"/>
</dbReference>
<dbReference type="InterPro" id="IPR035906">
    <property type="entry name" value="MetI-like_sf"/>
</dbReference>
<dbReference type="InterPro" id="IPR050901">
    <property type="entry name" value="BP-dep_ABC_trans_perm"/>
</dbReference>
<feature type="transmembrane region" description="Helical" evidence="7">
    <location>
        <begin position="12"/>
        <end position="31"/>
    </location>
</feature>
<dbReference type="PANTHER" id="PTHR32243:SF18">
    <property type="entry name" value="INNER MEMBRANE ABC TRANSPORTER PERMEASE PROTEIN YCJP"/>
    <property type="match status" value="1"/>
</dbReference>
<evidence type="ECO:0000313" key="10">
    <source>
        <dbReference type="Proteomes" id="UP000243528"/>
    </source>
</evidence>
<protein>
    <submittedName>
        <fullName evidence="9">Multiple sugar transport system permease protein</fullName>
    </submittedName>
</protein>
<sequence length="278" mass="30579">MNRRRPAVTSLKYLALVTYLIFLAFPLFWLISTSLKTPQEIALIDPTMIPREITFDNFTTAFSEQPIVRSILNTTLVAGASCVLTVLLSIPAAYVMARYRSTLSRATLVWVLLSQIFPFILVIIPLFLLLRDFGLYDTYIGLITVYVVWSMPFALWMLRSYVATIPYELEEAASMDGASKARTIKDIVAPLLAPGVVAAGLFAFVSAWNEFMFALVLIRSPEQQTLSLTLVKFIGAEGVARLGPLAAASLVATVPSLIFFAIMQRRLTGGLLGGAVKS</sequence>
<keyword evidence="2 7" id="KW-0813">Transport</keyword>
<evidence type="ECO:0000259" key="8">
    <source>
        <dbReference type="PROSITE" id="PS50928"/>
    </source>
</evidence>
<evidence type="ECO:0000256" key="7">
    <source>
        <dbReference type="RuleBase" id="RU363032"/>
    </source>
</evidence>
<dbReference type="AlphaFoldDB" id="A0A2P8E9L5"/>
<feature type="transmembrane region" description="Helical" evidence="7">
    <location>
        <begin position="191"/>
        <end position="218"/>
    </location>
</feature>
<reference evidence="9 10" key="1">
    <citation type="submission" date="2018-03" db="EMBL/GenBank/DDBJ databases">
        <title>Genomic Encyclopedia of Archaeal and Bacterial Type Strains, Phase II (KMG-II): from individual species to whole genera.</title>
        <authorList>
            <person name="Goeker M."/>
        </authorList>
    </citation>
    <scope>NUCLEOTIDE SEQUENCE [LARGE SCALE GENOMIC DNA]</scope>
    <source>
        <strain evidence="9 10">DSM 45211</strain>
    </source>
</reference>
<evidence type="ECO:0000256" key="5">
    <source>
        <dbReference type="ARBA" id="ARBA00022989"/>
    </source>
</evidence>
<evidence type="ECO:0000256" key="1">
    <source>
        <dbReference type="ARBA" id="ARBA00004651"/>
    </source>
</evidence>
<dbReference type="EMBL" id="PYGE01000003">
    <property type="protein sequence ID" value="PSL06145.1"/>
    <property type="molecule type" value="Genomic_DNA"/>
</dbReference>
<feature type="transmembrane region" description="Helical" evidence="7">
    <location>
        <begin position="136"/>
        <end position="158"/>
    </location>
</feature>
<dbReference type="Pfam" id="PF00528">
    <property type="entry name" value="BPD_transp_1"/>
    <property type="match status" value="1"/>
</dbReference>
<accession>A0A2P8E9L5</accession>
<dbReference type="OrthoDB" id="3568785at2"/>
<evidence type="ECO:0000256" key="2">
    <source>
        <dbReference type="ARBA" id="ARBA00022448"/>
    </source>
</evidence>
<gene>
    <name evidence="9" type="ORF">CLV30_103300</name>
</gene>
<dbReference type="PANTHER" id="PTHR32243">
    <property type="entry name" value="MALTOSE TRANSPORT SYSTEM PERMEASE-RELATED"/>
    <property type="match status" value="1"/>
</dbReference>
<feature type="transmembrane region" description="Helical" evidence="7">
    <location>
        <begin position="108"/>
        <end position="130"/>
    </location>
</feature>
<evidence type="ECO:0000313" key="9">
    <source>
        <dbReference type="EMBL" id="PSL06145.1"/>
    </source>
</evidence>
<dbReference type="RefSeq" id="WP_106536344.1">
    <property type="nucleotide sequence ID" value="NZ_ML142903.1"/>
</dbReference>
<comment type="caution">
    <text evidence="9">The sequence shown here is derived from an EMBL/GenBank/DDBJ whole genome shotgun (WGS) entry which is preliminary data.</text>
</comment>
<dbReference type="InterPro" id="IPR000515">
    <property type="entry name" value="MetI-like"/>
</dbReference>